<name>A0A6J6HE15_9ZZZZ</name>
<gene>
    <name evidence="1" type="ORF">UFOPK1835_00838</name>
</gene>
<evidence type="ECO:0000313" key="1">
    <source>
        <dbReference type="EMBL" id="CAB4606958.1"/>
    </source>
</evidence>
<accession>A0A6J6HE15</accession>
<protein>
    <submittedName>
        <fullName evidence="1">Unannotated protein</fullName>
    </submittedName>
</protein>
<dbReference type="AlphaFoldDB" id="A0A6J6HE15"/>
<sequence length="155" mass="16386">MIFVFIVLAAVLVLAIGLVAVGQLAGRLAAEAPTSLYDLDEAVEFVADGLPEDVTADLTYDDVRKMLTWHLDYLRDRGIARSQGVNELVSGPLVAAEDDALAYVLGRAADAELSIDDVWVAQVIAGNERYLEAIGAIGSQLDAIADADENGDPTA</sequence>
<proteinExistence type="predicted"/>
<reference evidence="1" key="1">
    <citation type="submission" date="2020-05" db="EMBL/GenBank/DDBJ databases">
        <authorList>
            <person name="Chiriac C."/>
            <person name="Salcher M."/>
            <person name="Ghai R."/>
            <person name="Kavagutti S V."/>
        </authorList>
    </citation>
    <scope>NUCLEOTIDE SEQUENCE</scope>
</reference>
<dbReference type="EMBL" id="CAEZUP010000028">
    <property type="protein sequence ID" value="CAB4606958.1"/>
    <property type="molecule type" value="Genomic_DNA"/>
</dbReference>
<organism evidence="1">
    <name type="scientific">freshwater metagenome</name>
    <dbReference type="NCBI Taxonomy" id="449393"/>
    <lineage>
        <taxon>unclassified sequences</taxon>
        <taxon>metagenomes</taxon>
        <taxon>ecological metagenomes</taxon>
    </lineage>
</organism>